<dbReference type="Gene3D" id="3.30.450.40">
    <property type="match status" value="1"/>
</dbReference>
<dbReference type="PROSITE" id="PS51078">
    <property type="entry name" value="ICLR_ED"/>
    <property type="match status" value="1"/>
</dbReference>
<keyword evidence="3" id="KW-0804">Transcription</keyword>
<keyword evidence="2" id="KW-0238">DNA-binding</keyword>
<dbReference type="Proteomes" id="UP000245469">
    <property type="component" value="Unassembled WGS sequence"/>
</dbReference>
<dbReference type="AlphaFoldDB" id="A0A316AW09"/>
<dbReference type="InterPro" id="IPR014757">
    <property type="entry name" value="Tscrpt_reg_IclR_C"/>
</dbReference>
<dbReference type="GO" id="GO:0003700">
    <property type="term" value="F:DNA-binding transcription factor activity"/>
    <property type="evidence" value="ECO:0007669"/>
    <property type="project" value="TreeGrafter"/>
</dbReference>
<evidence type="ECO:0000259" key="5">
    <source>
        <dbReference type="PROSITE" id="PS51078"/>
    </source>
</evidence>
<feature type="domain" description="IclR-ED" evidence="5">
    <location>
        <begin position="55"/>
        <end position="239"/>
    </location>
</feature>
<dbReference type="Gene3D" id="1.10.10.10">
    <property type="entry name" value="Winged helix-like DNA-binding domain superfamily/Winged helix DNA-binding domain"/>
    <property type="match status" value="1"/>
</dbReference>
<dbReference type="GO" id="GO:0003677">
    <property type="term" value="F:DNA binding"/>
    <property type="evidence" value="ECO:0007669"/>
    <property type="project" value="UniProtKB-KW"/>
</dbReference>
<dbReference type="InterPro" id="IPR050707">
    <property type="entry name" value="HTH_MetabolicPath_Reg"/>
</dbReference>
<evidence type="ECO:0000256" key="1">
    <source>
        <dbReference type="ARBA" id="ARBA00023015"/>
    </source>
</evidence>
<evidence type="ECO:0000256" key="2">
    <source>
        <dbReference type="ARBA" id="ARBA00023125"/>
    </source>
</evidence>
<dbReference type="PROSITE" id="PS51077">
    <property type="entry name" value="HTH_ICLR"/>
    <property type="match status" value="1"/>
</dbReference>
<sequence length="243" mass="26122">MLRYLSQQSGPVQAGVISRDVGLPRSTTYHLLDTLVRDGFVTHLPEEGRYGLGLAAYELGSGYDRQVPLQRIARTPLTALADRCRHNSHLAVMHGRDVVYVIEERAPGQPRLVSDVGVRLPAHLTASGRSMLAALPDAQVRALFPDASAFVTRHGAGPTTITELRALLVRTRRLGMATEEGEVTPGFSSVAVAVLDHLDHPVAAVAVTFASDALDEVQLTALAERVRRTAAEVGRRLGGRAGQ</sequence>
<evidence type="ECO:0000313" key="6">
    <source>
        <dbReference type="EMBL" id="PWJ54317.1"/>
    </source>
</evidence>
<feature type="domain" description="HTH iclR-type" evidence="4">
    <location>
        <begin position="1"/>
        <end position="54"/>
    </location>
</feature>
<evidence type="ECO:0000259" key="4">
    <source>
        <dbReference type="PROSITE" id="PS51077"/>
    </source>
</evidence>
<dbReference type="SMART" id="SM00346">
    <property type="entry name" value="HTH_ICLR"/>
    <property type="match status" value="1"/>
</dbReference>
<dbReference type="GO" id="GO:0045892">
    <property type="term" value="P:negative regulation of DNA-templated transcription"/>
    <property type="evidence" value="ECO:0007669"/>
    <property type="project" value="TreeGrafter"/>
</dbReference>
<name>A0A316AW09_9ACTN</name>
<dbReference type="Pfam" id="PF09339">
    <property type="entry name" value="HTH_IclR"/>
    <property type="match status" value="1"/>
</dbReference>
<dbReference type="InterPro" id="IPR036390">
    <property type="entry name" value="WH_DNA-bd_sf"/>
</dbReference>
<reference evidence="6 7" key="1">
    <citation type="submission" date="2018-03" db="EMBL/GenBank/DDBJ databases">
        <title>Genomic Encyclopedia of Archaeal and Bacterial Type Strains, Phase II (KMG-II): from individual species to whole genera.</title>
        <authorList>
            <person name="Goeker M."/>
        </authorList>
    </citation>
    <scope>NUCLEOTIDE SEQUENCE [LARGE SCALE GENOMIC DNA]</scope>
    <source>
        <strain evidence="6 7">DSM 44889</strain>
    </source>
</reference>
<dbReference type="SUPFAM" id="SSF55781">
    <property type="entry name" value="GAF domain-like"/>
    <property type="match status" value="1"/>
</dbReference>
<dbReference type="SUPFAM" id="SSF46785">
    <property type="entry name" value="Winged helix' DNA-binding domain"/>
    <property type="match status" value="1"/>
</dbReference>
<accession>A0A316AW09</accession>
<dbReference type="PANTHER" id="PTHR30136:SF35">
    <property type="entry name" value="HTH-TYPE TRANSCRIPTIONAL REGULATOR RV1719"/>
    <property type="match status" value="1"/>
</dbReference>
<protein>
    <submittedName>
        <fullName evidence="6">IclR family transcriptional regulator</fullName>
    </submittedName>
</protein>
<dbReference type="EMBL" id="QGDQ01000007">
    <property type="protein sequence ID" value="PWJ54317.1"/>
    <property type="molecule type" value="Genomic_DNA"/>
</dbReference>
<dbReference type="Pfam" id="PF01614">
    <property type="entry name" value="IclR_C"/>
    <property type="match status" value="1"/>
</dbReference>
<dbReference type="InterPro" id="IPR005471">
    <property type="entry name" value="Tscrpt_reg_IclR_N"/>
</dbReference>
<dbReference type="InterPro" id="IPR029016">
    <property type="entry name" value="GAF-like_dom_sf"/>
</dbReference>
<comment type="caution">
    <text evidence="6">The sequence shown here is derived from an EMBL/GenBank/DDBJ whole genome shotgun (WGS) entry which is preliminary data.</text>
</comment>
<proteinExistence type="predicted"/>
<organism evidence="6 7">
    <name type="scientific">Quadrisphaera granulorum</name>
    <dbReference type="NCBI Taxonomy" id="317664"/>
    <lineage>
        <taxon>Bacteria</taxon>
        <taxon>Bacillati</taxon>
        <taxon>Actinomycetota</taxon>
        <taxon>Actinomycetes</taxon>
        <taxon>Kineosporiales</taxon>
        <taxon>Kineosporiaceae</taxon>
        <taxon>Quadrisphaera</taxon>
    </lineage>
</organism>
<keyword evidence="7" id="KW-1185">Reference proteome</keyword>
<evidence type="ECO:0000313" key="7">
    <source>
        <dbReference type="Proteomes" id="UP000245469"/>
    </source>
</evidence>
<dbReference type="InterPro" id="IPR036388">
    <property type="entry name" value="WH-like_DNA-bd_sf"/>
</dbReference>
<gene>
    <name evidence="6" type="ORF">BXY45_10713</name>
</gene>
<keyword evidence="1" id="KW-0805">Transcription regulation</keyword>
<evidence type="ECO:0000256" key="3">
    <source>
        <dbReference type="ARBA" id="ARBA00023163"/>
    </source>
</evidence>
<dbReference type="PANTHER" id="PTHR30136">
    <property type="entry name" value="HELIX-TURN-HELIX TRANSCRIPTIONAL REGULATOR, ICLR FAMILY"/>
    <property type="match status" value="1"/>
</dbReference>